<accession>A0ABV3WUV6</accession>
<dbReference type="InterPro" id="IPR003488">
    <property type="entry name" value="DprA"/>
</dbReference>
<dbReference type="Gene3D" id="3.40.50.450">
    <property type="match status" value="1"/>
</dbReference>
<dbReference type="EMBL" id="JAZHFV010000004">
    <property type="protein sequence ID" value="MEX4008467.1"/>
    <property type="molecule type" value="Genomic_DNA"/>
</dbReference>
<evidence type="ECO:0000259" key="2">
    <source>
        <dbReference type="Pfam" id="PF02481"/>
    </source>
</evidence>
<dbReference type="PANTHER" id="PTHR43022:SF1">
    <property type="entry name" value="PROTEIN SMF"/>
    <property type="match status" value="1"/>
</dbReference>
<proteinExistence type="inferred from homology"/>
<dbReference type="InterPro" id="IPR057666">
    <property type="entry name" value="DrpA_SLOG"/>
</dbReference>
<keyword evidence="4" id="KW-1185">Reference proteome</keyword>
<dbReference type="SUPFAM" id="SSF102405">
    <property type="entry name" value="MCP/YpsA-like"/>
    <property type="match status" value="1"/>
</dbReference>
<comment type="similarity">
    <text evidence="1">Belongs to the DprA/Smf family.</text>
</comment>
<sequence length="219" mass="23913">MNELLEFTSRTKNIEQKSLFREQTDADLDVFYAGDLSLLKRRCVSVIGARDVSEQGAGRARKIARSLADAGVVVVSGLAKGVDIEAHRATLEVGGDTVAVIGTPLGKCYPIDHASIQEEIWSQHLLISQFKAGTRTFPSDFPKRNRLMAALTDASVIVEASDSSGTLHQAAECVKLGRWLFIMKSVAENPDLEWPAKFLGYEKCAKLEDVAQILEAVAH</sequence>
<organism evidence="3 4">
    <name type="scientific">Neoaquamicrobium sediminum</name>
    <dbReference type="NCBI Taxonomy" id="1849104"/>
    <lineage>
        <taxon>Bacteria</taxon>
        <taxon>Pseudomonadati</taxon>
        <taxon>Pseudomonadota</taxon>
        <taxon>Alphaproteobacteria</taxon>
        <taxon>Hyphomicrobiales</taxon>
        <taxon>Phyllobacteriaceae</taxon>
        <taxon>Neoaquamicrobium</taxon>
    </lineage>
</organism>
<evidence type="ECO:0000256" key="1">
    <source>
        <dbReference type="ARBA" id="ARBA00006525"/>
    </source>
</evidence>
<evidence type="ECO:0000313" key="3">
    <source>
        <dbReference type="EMBL" id="MEX4008467.1"/>
    </source>
</evidence>
<dbReference type="PANTHER" id="PTHR43022">
    <property type="entry name" value="PROTEIN SMF"/>
    <property type="match status" value="1"/>
</dbReference>
<name>A0ABV3WUV6_9HYPH</name>
<reference evidence="3 4" key="1">
    <citation type="submission" date="2024-01" db="EMBL/GenBank/DDBJ databases">
        <title>New evidence supports the origin of RcGTA from prophage.</title>
        <authorList>
            <person name="Xu Y."/>
            <person name="Liu B."/>
            <person name="Chen F."/>
        </authorList>
    </citation>
    <scope>NUCLEOTIDE SEQUENCE [LARGE SCALE GENOMIC DNA]</scope>
    <source>
        <strain evidence="3 4">CBW1107-2</strain>
    </source>
</reference>
<protein>
    <submittedName>
        <fullName evidence="3">DNA-processing protein DprA</fullName>
    </submittedName>
</protein>
<feature type="domain" description="Smf/DprA SLOG" evidence="2">
    <location>
        <begin position="19"/>
        <end position="191"/>
    </location>
</feature>
<comment type="caution">
    <text evidence="3">The sequence shown here is derived from an EMBL/GenBank/DDBJ whole genome shotgun (WGS) entry which is preliminary data.</text>
</comment>
<evidence type="ECO:0000313" key="4">
    <source>
        <dbReference type="Proteomes" id="UP001559025"/>
    </source>
</evidence>
<gene>
    <name evidence="3" type="ORF">V1479_14225</name>
</gene>
<dbReference type="Pfam" id="PF02481">
    <property type="entry name" value="DNA_processg_A"/>
    <property type="match status" value="1"/>
</dbReference>
<dbReference type="RefSeq" id="WP_368803466.1">
    <property type="nucleotide sequence ID" value="NZ_JAZHFV010000004.1"/>
</dbReference>
<dbReference type="Proteomes" id="UP001559025">
    <property type="component" value="Unassembled WGS sequence"/>
</dbReference>